<dbReference type="AlphaFoldDB" id="A0A2T2YGC0"/>
<name>A0A2T2YGC0_9BACT</name>
<dbReference type="EMBL" id="PYFT01000001">
    <property type="protein sequence ID" value="PSR54559.1"/>
    <property type="molecule type" value="Genomic_DNA"/>
</dbReference>
<dbReference type="Proteomes" id="UP000240357">
    <property type="component" value="Unassembled WGS sequence"/>
</dbReference>
<organism evidence="3 4">
    <name type="scientific">Adhaeribacter arboris</name>
    <dbReference type="NCBI Taxonomy" id="2072846"/>
    <lineage>
        <taxon>Bacteria</taxon>
        <taxon>Pseudomonadati</taxon>
        <taxon>Bacteroidota</taxon>
        <taxon>Cytophagia</taxon>
        <taxon>Cytophagales</taxon>
        <taxon>Hymenobacteraceae</taxon>
        <taxon>Adhaeribacter</taxon>
    </lineage>
</organism>
<evidence type="ECO:0000256" key="1">
    <source>
        <dbReference type="ARBA" id="ARBA00022679"/>
    </source>
</evidence>
<proteinExistence type="predicted"/>
<dbReference type="InterPro" id="IPR001296">
    <property type="entry name" value="Glyco_trans_1"/>
</dbReference>
<dbReference type="Gene3D" id="3.40.50.2000">
    <property type="entry name" value="Glycogen Phosphorylase B"/>
    <property type="match status" value="2"/>
</dbReference>
<dbReference type="RefSeq" id="WP_106930332.1">
    <property type="nucleotide sequence ID" value="NZ_PYFT01000001.1"/>
</dbReference>
<dbReference type="OrthoDB" id="9771846at2"/>
<dbReference type="Pfam" id="PF00534">
    <property type="entry name" value="Glycos_transf_1"/>
    <property type="match status" value="1"/>
</dbReference>
<evidence type="ECO:0000259" key="2">
    <source>
        <dbReference type="Pfam" id="PF00534"/>
    </source>
</evidence>
<dbReference type="SUPFAM" id="SSF53756">
    <property type="entry name" value="UDP-Glycosyltransferase/glycogen phosphorylase"/>
    <property type="match status" value="1"/>
</dbReference>
<evidence type="ECO:0000313" key="3">
    <source>
        <dbReference type="EMBL" id="PSR54559.1"/>
    </source>
</evidence>
<sequence>MSKIVIIGPAHPLRGGLATYNERLTRAFQQSGDEVEIVTFSLQYPSFLFPGKTQYSDEVPPADLKIKALINSINPISWVKTGNYVRHQKPDILIFRFWLPFMGPALGTIARLVALNKYTKILAITDNIIPHEKRPGDLPFTKYFLQACQGFVTMSKAVLDDLKKMQPAKIKAYHPHPLYDNFGELLEKSEAQRFLNLNLDYHYILFFGFIRAYKGLDLLLEAFANEKLSQHKNLKLIIAGEFYESSEPYNQLIQQYQLEDRIIRATDFIPNNLVRYYFGASDLVVQPYKHATQSGVSQIAYYFNKPMLVTNVGGLAELVPNGKAGYVTPVDSEAIAAAILDFYENKREAFFTEQVSELKKQFSWESMVQTLKQVAAQV</sequence>
<dbReference type="GO" id="GO:0016757">
    <property type="term" value="F:glycosyltransferase activity"/>
    <property type="evidence" value="ECO:0007669"/>
    <property type="project" value="InterPro"/>
</dbReference>
<comment type="caution">
    <text evidence="3">The sequence shown here is derived from an EMBL/GenBank/DDBJ whole genome shotgun (WGS) entry which is preliminary data.</text>
</comment>
<dbReference type="PANTHER" id="PTHR46401:SF2">
    <property type="entry name" value="GLYCOSYLTRANSFERASE WBBK-RELATED"/>
    <property type="match status" value="1"/>
</dbReference>
<keyword evidence="1 3" id="KW-0808">Transferase</keyword>
<dbReference type="PANTHER" id="PTHR46401">
    <property type="entry name" value="GLYCOSYLTRANSFERASE WBBK-RELATED"/>
    <property type="match status" value="1"/>
</dbReference>
<accession>A0A2T2YGC0</accession>
<dbReference type="GO" id="GO:0009103">
    <property type="term" value="P:lipopolysaccharide biosynthetic process"/>
    <property type="evidence" value="ECO:0007669"/>
    <property type="project" value="TreeGrafter"/>
</dbReference>
<reference evidence="3 4" key="1">
    <citation type="submission" date="2018-03" db="EMBL/GenBank/DDBJ databases">
        <title>Adhaeribacter sp. HMF7605 Genome sequencing and assembly.</title>
        <authorList>
            <person name="Kang H."/>
            <person name="Kang J."/>
            <person name="Cha I."/>
            <person name="Kim H."/>
            <person name="Joh K."/>
        </authorList>
    </citation>
    <scope>NUCLEOTIDE SEQUENCE [LARGE SCALE GENOMIC DNA]</scope>
    <source>
        <strain evidence="3 4">HMF7605</strain>
    </source>
</reference>
<gene>
    <name evidence="3" type="ORF">AHMF7605_14095</name>
</gene>
<feature type="domain" description="Glycosyl transferase family 1" evidence="2">
    <location>
        <begin position="189"/>
        <end position="347"/>
    </location>
</feature>
<evidence type="ECO:0000313" key="4">
    <source>
        <dbReference type="Proteomes" id="UP000240357"/>
    </source>
</evidence>
<protein>
    <submittedName>
        <fullName evidence="3">Glycosyl transferase family 1</fullName>
    </submittedName>
</protein>
<keyword evidence="4" id="KW-1185">Reference proteome</keyword>